<feature type="transmembrane region" description="Helical" evidence="1">
    <location>
        <begin position="12"/>
        <end position="31"/>
    </location>
</feature>
<protein>
    <submittedName>
        <fullName evidence="3">Lon protease (S16) C-terminal proteolytic domain-containing protein</fullName>
    </submittedName>
</protein>
<dbReference type="GO" id="GO:0030163">
    <property type="term" value="P:protein catabolic process"/>
    <property type="evidence" value="ECO:0007669"/>
    <property type="project" value="InterPro"/>
</dbReference>
<dbReference type="PANTHER" id="PTHR10046">
    <property type="entry name" value="ATP DEPENDENT LON PROTEASE FAMILY MEMBER"/>
    <property type="match status" value="1"/>
</dbReference>
<dbReference type="InterPro" id="IPR008269">
    <property type="entry name" value="Lon_proteolytic"/>
</dbReference>
<dbReference type="GO" id="GO:0004252">
    <property type="term" value="F:serine-type endopeptidase activity"/>
    <property type="evidence" value="ECO:0007669"/>
    <property type="project" value="InterPro"/>
</dbReference>
<keyword evidence="3" id="KW-0378">Hydrolase</keyword>
<keyword evidence="1" id="KW-0812">Transmembrane</keyword>
<dbReference type="EMBL" id="FNJU01000001">
    <property type="protein sequence ID" value="SDP11286.1"/>
    <property type="molecule type" value="Genomic_DNA"/>
</dbReference>
<dbReference type="GO" id="GO:0005524">
    <property type="term" value="F:ATP binding"/>
    <property type="evidence" value="ECO:0007669"/>
    <property type="project" value="InterPro"/>
</dbReference>
<dbReference type="STRING" id="930152.SAMN05216565_101558"/>
<evidence type="ECO:0000313" key="4">
    <source>
        <dbReference type="Proteomes" id="UP000199159"/>
    </source>
</evidence>
<dbReference type="GO" id="GO:0004176">
    <property type="term" value="F:ATP-dependent peptidase activity"/>
    <property type="evidence" value="ECO:0007669"/>
    <property type="project" value="InterPro"/>
</dbReference>
<accession>A0A1H0Q3L0</accession>
<keyword evidence="1" id="KW-1133">Transmembrane helix</keyword>
<dbReference type="InterPro" id="IPR014721">
    <property type="entry name" value="Ribsml_uS5_D2-typ_fold_subgr"/>
</dbReference>
<dbReference type="AlphaFoldDB" id="A0A1H0Q3L0"/>
<sequence length="300" mass="33738">MKIEFDKKDKNFPFVATSLLYLTELVLYLTGFISGTLFLNFLLLMSVLFLIFLFIIRKKRVEKRAFVFSAILSLLLLIYESPLILIDEKVYLVTSYSDPLELIKGANIYMLSVNVFQISGVENEQEVRDMFIYSQGVYDIIPGKNYMIYGSKNTAIFEYIGLYKSEFEKSFENVTAYLNTSNTEIDEFYSQDNSDGGSAGLAIVLSSFSKNGKLQNNVPIAVTGAISKTGEVKKVGGMKEKIQIANENDFSYMIVPKANLAEANEVKGTLNLPIEIIGVTDVDETIQLINDLNRVESNKI</sequence>
<name>A0A1H0Q3L0_9BACI</name>
<dbReference type="InterPro" id="IPR020568">
    <property type="entry name" value="Ribosomal_Su5_D2-typ_SF"/>
</dbReference>
<dbReference type="SUPFAM" id="SSF54211">
    <property type="entry name" value="Ribosomal protein S5 domain 2-like"/>
    <property type="match status" value="1"/>
</dbReference>
<organism evidence="3 4">
    <name type="scientific">Litchfieldia salsa</name>
    <dbReference type="NCBI Taxonomy" id="930152"/>
    <lineage>
        <taxon>Bacteria</taxon>
        <taxon>Bacillati</taxon>
        <taxon>Bacillota</taxon>
        <taxon>Bacilli</taxon>
        <taxon>Bacillales</taxon>
        <taxon>Bacillaceae</taxon>
        <taxon>Litchfieldia</taxon>
    </lineage>
</organism>
<dbReference type="RefSeq" id="WP_090849662.1">
    <property type="nucleotide sequence ID" value="NZ_FNJU01000001.1"/>
</dbReference>
<evidence type="ECO:0000259" key="2">
    <source>
        <dbReference type="Pfam" id="PF05362"/>
    </source>
</evidence>
<dbReference type="Pfam" id="PF05362">
    <property type="entry name" value="Lon_C"/>
    <property type="match status" value="1"/>
</dbReference>
<evidence type="ECO:0000256" key="1">
    <source>
        <dbReference type="SAM" id="Phobius"/>
    </source>
</evidence>
<dbReference type="GO" id="GO:0006508">
    <property type="term" value="P:proteolysis"/>
    <property type="evidence" value="ECO:0007669"/>
    <property type="project" value="UniProtKB-KW"/>
</dbReference>
<keyword evidence="1" id="KW-0472">Membrane</keyword>
<keyword evidence="4" id="KW-1185">Reference proteome</keyword>
<reference evidence="4" key="1">
    <citation type="submission" date="2016-10" db="EMBL/GenBank/DDBJ databases">
        <authorList>
            <person name="Varghese N."/>
            <person name="Submissions S."/>
        </authorList>
    </citation>
    <scope>NUCLEOTIDE SEQUENCE [LARGE SCALE GENOMIC DNA]</scope>
    <source>
        <strain evidence="4">IBRC-M10078</strain>
    </source>
</reference>
<dbReference type="Proteomes" id="UP000199159">
    <property type="component" value="Unassembled WGS sequence"/>
</dbReference>
<feature type="transmembrane region" description="Helical" evidence="1">
    <location>
        <begin position="37"/>
        <end position="56"/>
    </location>
</feature>
<keyword evidence="3" id="KW-0645">Protease</keyword>
<dbReference type="OrthoDB" id="2740268at2"/>
<feature type="domain" description="Lon proteolytic" evidence="2">
    <location>
        <begin position="194"/>
        <end position="287"/>
    </location>
</feature>
<gene>
    <name evidence="3" type="ORF">SAMN05216565_101558</name>
</gene>
<feature type="transmembrane region" description="Helical" evidence="1">
    <location>
        <begin position="65"/>
        <end position="86"/>
    </location>
</feature>
<proteinExistence type="predicted"/>
<evidence type="ECO:0000313" key="3">
    <source>
        <dbReference type="EMBL" id="SDP11286.1"/>
    </source>
</evidence>
<dbReference type="InterPro" id="IPR027065">
    <property type="entry name" value="Lon_Prtase"/>
</dbReference>
<dbReference type="PRINTS" id="PR00830">
    <property type="entry name" value="ENDOLAPTASE"/>
</dbReference>
<dbReference type="Gene3D" id="3.30.230.10">
    <property type="match status" value="1"/>
</dbReference>